<dbReference type="GeneID" id="55614793"/>
<evidence type="ECO:0000313" key="2">
    <source>
        <dbReference type="Proteomes" id="UP000294655"/>
    </source>
</evidence>
<reference evidence="1 2" key="1">
    <citation type="submission" date="2019-02" db="EMBL/GenBank/DDBJ databases">
        <authorList>
            <person name="He Y."/>
            <person name="Shi H."/>
            <person name="Li J."/>
            <person name="Sun Y."/>
        </authorList>
    </citation>
    <scope>NUCLEOTIDE SEQUENCE [LARGE SCALE GENOMIC DNA]</scope>
</reference>
<accession>A0A482ID18</accession>
<protein>
    <submittedName>
        <fullName evidence="1">Uncharacterized protein</fullName>
    </submittedName>
</protein>
<dbReference type="EMBL" id="MK580972">
    <property type="protein sequence ID" value="QBP06319.1"/>
    <property type="molecule type" value="Genomic_DNA"/>
</dbReference>
<dbReference type="Proteomes" id="UP000294655">
    <property type="component" value="Segment"/>
</dbReference>
<organism evidence="1 2">
    <name type="scientific">Stenotrophomonas phage YB07</name>
    <dbReference type="NCBI Taxonomy" id="2555548"/>
    <lineage>
        <taxon>Viruses</taxon>
        <taxon>Duplodnaviria</taxon>
        <taxon>Heunggongvirae</taxon>
        <taxon>Uroviricota</taxon>
        <taxon>Caudoviricetes</taxon>
        <taxon>Menderavirus</taxon>
        <taxon>Menderavirus IMESM1</taxon>
    </lineage>
</organism>
<dbReference type="KEGG" id="vg:55614793"/>
<sequence>MSKRQINPRVAAFLEANKDNLEEAKKLKARLEELFSTFDVQFDELPEDDLPTWYNEEETDYEGDLEETRYAIQEAAETFGRGFNGEEGYLWTPSTTIC</sequence>
<dbReference type="RefSeq" id="YP_009844469.1">
    <property type="nucleotide sequence ID" value="NC_048755.1"/>
</dbReference>
<evidence type="ECO:0000313" key="1">
    <source>
        <dbReference type="EMBL" id="QBP06319.1"/>
    </source>
</evidence>
<proteinExistence type="predicted"/>
<name>A0A482ID18_9CAUD</name>